<reference evidence="4" key="1">
    <citation type="journal article" date="2020" name="Stud. Mycol.">
        <title>101 Dothideomycetes genomes: a test case for predicting lifestyles and emergence of pathogens.</title>
        <authorList>
            <person name="Haridas S."/>
            <person name="Albert R."/>
            <person name="Binder M."/>
            <person name="Bloem J."/>
            <person name="Labutti K."/>
            <person name="Salamov A."/>
            <person name="Andreopoulos B."/>
            <person name="Baker S."/>
            <person name="Barry K."/>
            <person name="Bills G."/>
            <person name="Bluhm B."/>
            <person name="Cannon C."/>
            <person name="Castanera R."/>
            <person name="Culley D."/>
            <person name="Daum C."/>
            <person name="Ezra D."/>
            <person name="Gonzalez J."/>
            <person name="Henrissat B."/>
            <person name="Kuo A."/>
            <person name="Liang C."/>
            <person name="Lipzen A."/>
            <person name="Lutzoni F."/>
            <person name="Magnuson J."/>
            <person name="Mondo S."/>
            <person name="Nolan M."/>
            <person name="Ohm R."/>
            <person name="Pangilinan J."/>
            <person name="Park H.-J."/>
            <person name="Ramirez L."/>
            <person name="Alfaro M."/>
            <person name="Sun H."/>
            <person name="Tritt A."/>
            <person name="Yoshinaga Y."/>
            <person name="Zwiers L.-H."/>
            <person name="Turgeon B."/>
            <person name="Goodwin S."/>
            <person name="Spatafora J."/>
            <person name="Crous P."/>
            <person name="Grigoriev I."/>
        </authorList>
    </citation>
    <scope>NUCLEOTIDE SEQUENCE</scope>
    <source>
        <strain evidence="4">CBS 207.26</strain>
    </source>
</reference>
<dbReference type="Proteomes" id="UP000800200">
    <property type="component" value="Unassembled WGS sequence"/>
</dbReference>
<dbReference type="EMBL" id="ML994626">
    <property type="protein sequence ID" value="KAF2187558.1"/>
    <property type="molecule type" value="Genomic_DNA"/>
</dbReference>
<evidence type="ECO:0000313" key="4">
    <source>
        <dbReference type="EMBL" id="KAF2187558.1"/>
    </source>
</evidence>
<keyword evidence="5" id="KW-1185">Reference proteome</keyword>
<keyword evidence="1" id="KW-0479">Metal-binding</keyword>
<feature type="region of interest" description="Disordered" evidence="2">
    <location>
        <begin position="1"/>
        <end position="57"/>
    </location>
</feature>
<proteinExistence type="predicted"/>
<dbReference type="AlphaFoldDB" id="A0A6A6EAJ7"/>
<name>A0A6A6EAJ7_9PEZI</name>
<evidence type="ECO:0000256" key="1">
    <source>
        <dbReference type="PROSITE-ProRule" id="PRU00042"/>
    </source>
</evidence>
<sequence length="156" mass="17896">MDSAQRTTRASQRAREEASEDVSTISELDPRDFDDVTLAREDPHHQVGIPQKRRRRAREADELWNFTLDKPPEGKSQRGNSNQEIFYCKRCKKGLASATAFRLHLRTTHDLHIISNKKPKVEEESNRLAASFNVQQQRAESTAEALKARVLRDSVN</sequence>
<keyword evidence="1" id="KW-0862">Zinc</keyword>
<gene>
    <name evidence="4" type="ORF">K469DRAFT_685470</name>
</gene>
<dbReference type="GO" id="GO:0008270">
    <property type="term" value="F:zinc ion binding"/>
    <property type="evidence" value="ECO:0007669"/>
    <property type="project" value="UniProtKB-KW"/>
</dbReference>
<protein>
    <recommendedName>
        <fullName evidence="3">C2H2-type domain-containing protein</fullName>
    </recommendedName>
</protein>
<feature type="domain" description="C2H2-type" evidence="3">
    <location>
        <begin position="86"/>
        <end position="109"/>
    </location>
</feature>
<dbReference type="PROSITE" id="PS50157">
    <property type="entry name" value="ZINC_FINGER_C2H2_2"/>
    <property type="match status" value="1"/>
</dbReference>
<accession>A0A6A6EAJ7</accession>
<dbReference type="InterPro" id="IPR013087">
    <property type="entry name" value="Znf_C2H2_type"/>
</dbReference>
<organism evidence="4 5">
    <name type="scientific">Zopfia rhizophila CBS 207.26</name>
    <dbReference type="NCBI Taxonomy" id="1314779"/>
    <lineage>
        <taxon>Eukaryota</taxon>
        <taxon>Fungi</taxon>
        <taxon>Dikarya</taxon>
        <taxon>Ascomycota</taxon>
        <taxon>Pezizomycotina</taxon>
        <taxon>Dothideomycetes</taxon>
        <taxon>Dothideomycetes incertae sedis</taxon>
        <taxon>Zopfiaceae</taxon>
        <taxon>Zopfia</taxon>
    </lineage>
</organism>
<dbReference type="PROSITE" id="PS00028">
    <property type="entry name" value="ZINC_FINGER_C2H2_1"/>
    <property type="match status" value="1"/>
</dbReference>
<feature type="compositionally biased region" description="Low complexity" evidence="2">
    <location>
        <begin position="1"/>
        <end position="11"/>
    </location>
</feature>
<feature type="compositionally biased region" description="Basic and acidic residues" evidence="2">
    <location>
        <begin position="28"/>
        <end position="45"/>
    </location>
</feature>
<evidence type="ECO:0000259" key="3">
    <source>
        <dbReference type="PROSITE" id="PS50157"/>
    </source>
</evidence>
<keyword evidence="1" id="KW-0863">Zinc-finger</keyword>
<evidence type="ECO:0000313" key="5">
    <source>
        <dbReference type="Proteomes" id="UP000800200"/>
    </source>
</evidence>
<evidence type="ECO:0000256" key="2">
    <source>
        <dbReference type="SAM" id="MobiDB-lite"/>
    </source>
</evidence>